<comment type="caution">
    <text evidence="1">The sequence shown here is derived from an EMBL/GenBank/DDBJ whole genome shotgun (WGS) entry which is preliminary data.</text>
</comment>
<gene>
    <name evidence="1" type="ORF">EVAR_84084_1</name>
</gene>
<proteinExistence type="predicted"/>
<sequence>MPSTRDYLMDATSYVQEFFRHILHIFGDRREFWVPMKDVIPDVPGCAGGSSGNCFAESGVDRVRMGRRGRRLAPRTSSLAVYFVECAFIPKVHFALFTDHAAKA</sequence>
<name>A0A4C1UYU9_EUMVA</name>
<evidence type="ECO:0000313" key="1">
    <source>
        <dbReference type="EMBL" id="GBP31638.1"/>
    </source>
</evidence>
<organism evidence="1 2">
    <name type="scientific">Eumeta variegata</name>
    <name type="common">Bagworm moth</name>
    <name type="synonym">Eumeta japonica</name>
    <dbReference type="NCBI Taxonomy" id="151549"/>
    <lineage>
        <taxon>Eukaryota</taxon>
        <taxon>Metazoa</taxon>
        <taxon>Ecdysozoa</taxon>
        <taxon>Arthropoda</taxon>
        <taxon>Hexapoda</taxon>
        <taxon>Insecta</taxon>
        <taxon>Pterygota</taxon>
        <taxon>Neoptera</taxon>
        <taxon>Endopterygota</taxon>
        <taxon>Lepidoptera</taxon>
        <taxon>Glossata</taxon>
        <taxon>Ditrysia</taxon>
        <taxon>Tineoidea</taxon>
        <taxon>Psychidae</taxon>
        <taxon>Oiketicinae</taxon>
        <taxon>Eumeta</taxon>
    </lineage>
</organism>
<reference evidence="1 2" key="1">
    <citation type="journal article" date="2019" name="Commun. Biol.">
        <title>The bagworm genome reveals a unique fibroin gene that provides high tensile strength.</title>
        <authorList>
            <person name="Kono N."/>
            <person name="Nakamura H."/>
            <person name="Ohtoshi R."/>
            <person name="Tomita M."/>
            <person name="Numata K."/>
            <person name="Arakawa K."/>
        </authorList>
    </citation>
    <scope>NUCLEOTIDE SEQUENCE [LARGE SCALE GENOMIC DNA]</scope>
</reference>
<dbReference type="AlphaFoldDB" id="A0A4C1UYU9"/>
<dbReference type="Proteomes" id="UP000299102">
    <property type="component" value="Unassembled WGS sequence"/>
</dbReference>
<keyword evidence="2" id="KW-1185">Reference proteome</keyword>
<accession>A0A4C1UYU9</accession>
<dbReference type="EMBL" id="BGZK01000249">
    <property type="protein sequence ID" value="GBP31638.1"/>
    <property type="molecule type" value="Genomic_DNA"/>
</dbReference>
<evidence type="ECO:0000313" key="2">
    <source>
        <dbReference type="Proteomes" id="UP000299102"/>
    </source>
</evidence>
<protein>
    <submittedName>
        <fullName evidence="1">Uncharacterized protein</fullName>
    </submittedName>
</protein>